<evidence type="ECO:0000313" key="3">
    <source>
        <dbReference type="EMBL" id="MFC3441681.1"/>
    </source>
</evidence>
<sequence length="120" mass="13275">MRNPALLFLSMLIGGAAMARNAPGSPPHDMPAPVTIRVEPSAIGIHEVEQARAVIRKARKSGALDRKEARRLRREADRAQALADRNGRDGLSYSEQRELDMQGRALQSLTEGQRSQPRRP</sequence>
<keyword evidence="4" id="KW-1185">Reference proteome</keyword>
<feature type="signal peptide" evidence="2">
    <location>
        <begin position="1"/>
        <end position="19"/>
    </location>
</feature>
<proteinExistence type="predicted"/>
<organism evidence="3 4">
    <name type="scientific">Sphingobium rhizovicinum</name>
    <dbReference type="NCBI Taxonomy" id="432308"/>
    <lineage>
        <taxon>Bacteria</taxon>
        <taxon>Pseudomonadati</taxon>
        <taxon>Pseudomonadota</taxon>
        <taxon>Alphaproteobacteria</taxon>
        <taxon>Sphingomonadales</taxon>
        <taxon>Sphingomonadaceae</taxon>
        <taxon>Sphingobium</taxon>
    </lineage>
</organism>
<evidence type="ECO:0000256" key="2">
    <source>
        <dbReference type="SAM" id="SignalP"/>
    </source>
</evidence>
<feature type="compositionally biased region" description="Polar residues" evidence="1">
    <location>
        <begin position="105"/>
        <end position="120"/>
    </location>
</feature>
<gene>
    <name evidence="3" type="ORF">ACFOKF_10885</name>
</gene>
<dbReference type="Proteomes" id="UP001595681">
    <property type="component" value="Unassembled WGS sequence"/>
</dbReference>
<evidence type="ECO:0008006" key="5">
    <source>
        <dbReference type="Google" id="ProtNLM"/>
    </source>
</evidence>
<accession>A0ABV7NDW4</accession>
<comment type="caution">
    <text evidence="3">The sequence shown here is derived from an EMBL/GenBank/DDBJ whole genome shotgun (WGS) entry which is preliminary data.</text>
</comment>
<feature type="chain" id="PRO_5045691330" description="DUF4148 domain-containing protein" evidence="2">
    <location>
        <begin position="20"/>
        <end position="120"/>
    </location>
</feature>
<name>A0ABV7NDW4_9SPHN</name>
<evidence type="ECO:0000313" key="4">
    <source>
        <dbReference type="Proteomes" id="UP001595681"/>
    </source>
</evidence>
<feature type="compositionally biased region" description="Basic and acidic residues" evidence="1">
    <location>
        <begin position="62"/>
        <end position="78"/>
    </location>
</feature>
<dbReference type="EMBL" id="JBHRVU010000004">
    <property type="protein sequence ID" value="MFC3441681.1"/>
    <property type="molecule type" value="Genomic_DNA"/>
</dbReference>
<protein>
    <recommendedName>
        <fullName evidence="5">DUF4148 domain-containing protein</fullName>
    </recommendedName>
</protein>
<keyword evidence="2" id="KW-0732">Signal</keyword>
<dbReference type="RefSeq" id="WP_380795597.1">
    <property type="nucleotide sequence ID" value="NZ_JBHRVU010000004.1"/>
</dbReference>
<evidence type="ECO:0000256" key="1">
    <source>
        <dbReference type="SAM" id="MobiDB-lite"/>
    </source>
</evidence>
<feature type="region of interest" description="Disordered" evidence="1">
    <location>
        <begin position="58"/>
        <end position="120"/>
    </location>
</feature>
<reference evidence="4" key="1">
    <citation type="journal article" date="2019" name="Int. J. Syst. Evol. Microbiol.">
        <title>The Global Catalogue of Microorganisms (GCM) 10K type strain sequencing project: providing services to taxonomists for standard genome sequencing and annotation.</title>
        <authorList>
            <consortium name="The Broad Institute Genomics Platform"/>
            <consortium name="The Broad Institute Genome Sequencing Center for Infectious Disease"/>
            <person name="Wu L."/>
            <person name="Ma J."/>
        </authorList>
    </citation>
    <scope>NUCLEOTIDE SEQUENCE [LARGE SCALE GENOMIC DNA]</scope>
    <source>
        <strain evidence="4">CCM 7491</strain>
    </source>
</reference>